<organism evidence="2 3">
    <name type="scientific">Marinospirillum celere</name>
    <dbReference type="NCBI Taxonomy" id="1122252"/>
    <lineage>
        <taxon>Bacteria</taxon>
        <taxon>Pseudomonadati</taxon>
        <taxon>Pseudomonadota</taxon>
        <taxon>Gammaproteobacteria</taxon>
        <taxon>Oceanospirillales</taxon>
        <taxon>Oceanospirillaceae</taxon>
        <taxon>Marinospirillum</taxon>
    </lineage>
</organism>
<dbReference type="EMBL" id="FOLH01000007">
    <property type="protein sequence ID" value="SFC47969.1"/>
    <property type="molecule type" value="Genomic_DNA"/>
</dbReference>
<dbReference type="Proteomes" id="UP000199058">
    <property type="component" value="Unassembled WGS sequence"/>
</dbReference>
<evidence type="ECO:0000313" key="2">
    <source>
        <dbReference type="EMBL" id="SFC47969.1"/>
    </source>
</evidence>
<dbReference type="PANTHER" id="PTHR48079">
    <property type="entry name" value="PROTEIN YEEZ"/>
    <property type="match status" value="1"/>
</dbReference>
<dbReference type="CDD" id="cd05266">
    <property type="entry name" value="SDR_a4"/>
    <property type="match status" value="1"/>
</dbReference>
<dbReference type="PANTHER" id="PTHR48079:SF6">
    <property type="entry name" value="NAD(P)-BINDING DOMAIN-CONTAINING PROTEIN-RELATED"/>
    <property type="match status" value="1"/>
</dbReference>
<dbReference type="SUPFAM" id="SSF51735">
    <property type="entry name" value="NAD(P)-binding Rossmann-fold domains"/>
    <property type="match status" value="1"/>
</dbReference>
<keyword evidence="3" id="KW-1185">Reference proteome</keyword>
<dbReference type="InterPro" id="IPR051783">
    <property type="entry name" value="NAD(P)-dependent_oxidoreduct"/>
</dbReference>
<accession>A0A1I1JH68</accession>
<reference evidence="2 3" key="1">
    <citation type="submission" date="2016-10" db="EMBL/GenBank/DDBJ databases">
        <authorList>
            <person name="de Groot N.N."/>
        </authorList>
    </citation>
    <scope>NUCLEOTIDE SEQUENCE [LARGE SCALE GENOMIC DNA]</scope>
    <source>
        <strain evidence="2 3">DSM 18438</strain>
    </source>
</reference>
<evidence type="ECO:0000313" key="3">
    <source>
        <dbReference type="Proteomes" id="UP000199058"/>
    </source>
</evidence>
<evidence type="ECO:0000259" key="1">
    <source>
        <dbReference type="Pfam" id="PF01370"/>
    </source>
</evidence>
<feature type="domain" description="NAD-dependent epimerase/dehydratase" evidence="1">
    <location>
        <begin position="69"/>
        <end position="201"/>
    </location>
</feature>
<dbReference type="InterPro" id="IPR036291">
    <property type="entry name" value="NAD(P)-bd_dom_sf"/>
</dbReference>
<dbReference type="RefSeq" id="WP_091964948.1">
    <property type="nucleotide sequence ID" value="NZ_FOLH01000007.1"/>
</dbReference>
<dbReference type="STRING" id="1122252.SAMN05660443_2801"/>
<gene>
    <name evidence="2" type="ORF">SAMN05660443_2801</name>
</gene>
<protein>
    <submittedName>
        <fullName evidence="2">Nucleoside-diphosphate-sugar epimerase</fullName>
    </submittedName>
</protein>
<dbReference type="OrthoDB" id="9808276at2"/>
<dbReference type="Gene3D" id="3.40.50.720">
    <property type="entry name" value="NAD(P)-binding Rossmann-like Domain"/>
    <property type="match status" value="1"/>
</dbReference>
<dbReference type="InterPro" id="IPR001509">
    <property type="entry name" value="Epimerase_deHydtase"/>
</dbReference>
<proteinExistence type="predicted"/>
<dbReference type="Pfam" id="PF01370">
    <property type="entry name" value="Epimerase"/>
    <property type="match status" value="1"/>
</dbReference>
<dbReference type="AlphaFoldDB" id="A0A1I1JH68"/>
<dbReference type="GO" id="GO:0005737">
    <property type="term" value="C:cytoplasm"/>
    <property type="evidence" value="ECO:0007669"/>
    <property type="project" value="TreeGrafter"/>
</dbReference>
<sequence length="277" mass="31217">MHCLLLGCGDLGSRVGELLLAENFQVWGARRSLDKLPQGIQPLAWTLPEEAPPLPQVDYLVYCLSADEFSPEAYRLAYLEGVEQMINSLKRQKVSPKRIFFVSSTGVYAQKDGEEVDETSETRPESFSGQLLLQGEEALYQAPWPVSILRFSGIYGPGRERLLRMVKEGRFPAEQPLKYSNRIHIEDGARALVHLIQQDAAHQPLEDTYLISDCEPAPLQEVTHWLAHQLGVLPQPGEELPSRGGNKRINSQRLKATGFNFRYPSYREGYAPLLKKA</sequence>
<dbReference type="GO" id="GO:0004029">
    <property type="term" value="F:aldehyde dehydrogenase (NAD+) activity"/>
    <property type="evidence" value="ECO:0007669"/>
    <property type="project" value="TreeGrafter"/>
</dbReference>
<name>A0A1I1JH68_9GAMM</name>